<feature type="coiled-coil region" evidence="1">
    <location>
        <begin position="65"/>
        <end position="114"/>
    </location>
</feature>
<keyword evidence="1" id="KW-0175">Coiled coil</keyword>
<accession>A0A2D0WLS7</accession>
<evidence type="ECO:0000313" key="2">
    <source>
        <dbReference type="EMBL" id="ARD08903.1"/>
    </source>
</evidence>
<protein>
    <submittedName>
        <fullName evidence="2">Uncharacterized protein</fullName>
    </submittedName>
</protein>
<proteinExistence type="predicted"/>
<evidence type="ECO:0000256" key="1">
    <source>
        <dbReference type="SAM" id="Coils"/>
    </source>
</evidence>
<gene>
    <name evidence="2" type="primary">ORF2</name>
</gene>
<name>A0A2D0WLS7_9VIRU</name>
<sequence>MTTFWAMTANSQEYKDTLEATSSLYESREAQGFVRLKTVGTTGLIAIIKQNNFLTQTVITNSRKLTEIQDKLETLEIIIRKLETKVKKINTAEIKVLEDALDKMNKQLADFKIGDPKGKRPASQQSFYVHKSPYDILKEVSKK</sequence>
<reference evidence="2" key="1">
    <citation type="submission" date="2016-10" db="EMBL/GenBank/DDBJ databases">
        <title>A novel endogenous badnavirus exists in Alhagi sparsifolia.</title>
        <authorList>
            <person name="Li Y."/>
            <person name="Li W."/>
        </authorList>
    </citation>
    <scope>NUCLEOTIDE SEQUENCE</scope>
    <source>
        <strain evidence="2">Taklamakan</strain>
    </source>
</reference>
<dbReference type="EMBL" id="KY034642">
    <property type="protein sequence ID" value="ARD08903.1"/>
    <property type="molecule type" value="Genomic_DNA"/>
</dbReference>
<organism evidence="2">
    <name type="scientific">Alhagi bacilliform virus</name>
    <dbReference type="NCBI Taxonomy" id="1973099"/>
    <lineage>
        <taxon>Viruses</taxon>
        <taxon>Riboviria</taxon>
        <taxon>Pararnavirae</taxon>
        <taxon>Artverviricota</taxon>
        <taxon>Revtraviricetes</taxon>
        <taxon>Ortervirales</taxon>
        <taxon>Caulimoviridae</taxon>
        <taxon>Badnavirus</taxon>
    </lineage>
</organism>